<keyword evidence="5" id="KW-1185">Reference proteome</keyword>
<name>A0A3D8T4L3_9EURO</name>
<dbReference type="Proteomes" id="UP000256690">
    <property type="component" value="Unassembled WGS sequence"/>
</dbReference>
<organism evidence="4 5">
    <name type="scientific">Aspergillus mulundensis</name>
    <dbReference type="NCBI Taxonomy" id="1810919"/>
    <lineage>
        <taxon>Eukaryota</taxon>
        <taxon>Fungi</taxon>
        <taxon>Dikarya</taxon>
        <taxon>Ascomycota</taxon>
        <taxon>Pezizomycotina</taxon>
        <taxon>Eurotiomycetes</taxon>
        <taxon>Eurotiomycetidae</taxon>
        <taxon>Eurotiales</taxon>
        <taxon>Aspergillaceae</taxon>
        <taxon>Aspergillus</taxon>
        <taxon>Aspergillus subgen. Nidulantes</taxon>
    </lineage>
</organism>
<dbReference type="PANTHER" id="PTHR32332:SF34">
    <property type="entry name" value="2-NITROPROPANE DIOXYGENASE FAMILY, PUTATIVE-RELATED"/>
    <property type="match status" value="1"/>
</dbReference>
<dbReference type="InterPro" id="IPR013785">
    <property type="entry name" value="Aldolase_TIM"/>
</dbReference>
<evidence type="ECO:0000256" key="2">
    <source>
        <dbReference type="ARBA" id="ARBA00022643"/>
    </source>
</evidence>
<dbReference type="SUPFAM" id="SSF51412">
    <property type="entry name" value="Inosine monophosphate dehydrogenase (IMPDH)"/>
    <property type="match status" value="1"/>
</dbReference>
<keyword evidence="1" id="KW-0285">Flavoprotein</keyword>
<evidence type="ECO:0000256" key="3">
    <source>
        <dbReference type="ARBA" id="ARBA00023002"/>
    </source>
</evidence>
<dbReference type="STRING" id="1810919.A0A3D8T4L3"/>
<evidence type="ECO:0000256" key="1">
    <source>
        <dbReference type="ARBA" id="ARBA00022630"/>
    </source>
</evidence>
<reference evidence="4 5" key="1">
    <citation type="journal article" date="2018" name="IMA Fungus">
        <title>IMA Genome-F 9: Draft genome sequence of Annulohypoxylon stygium, Aspergillus mulundensis, Berkeleyomyces basicola (syn. Thielaviopsis basicola), Ceratocystis smalleyi, two Cercospora beticola strains, Coleophoma cylindrospora, Fusarium fracticaudum, Phialophora cf. hyalina, and Morchella septimelata.</title>
        <authorList>
            <person name="Wingfield B.D."/>
            <person name="Bills G.F."/>
            <person name="Dong Y."/>
            <person name="Huang W."/>
            <person name="Nel W.J."/>
            <person name="Swalarsk-Parry B.S."/>
            <person name="Vaghefi N."/>
            <person name="Wilken P.M."/>
            <person name="An Z."/>
            <person name="de Beer Z.W."/>
            <person name="De Vos L."/>
            <person name="Chen L."/>
            <person name="Duong T.A."/>
            <person name="Gao Y."/>
            <person name="Hammerbacher A."/>
            <person name="Kikkert J.R."/>
            <person name="Li Y."/>
            <person name="Li H."/>
            <person name="Li K."/>
            <person name="Li Q."/>
            <person name="Liu X."/>
            <person name="Ma X."/>
            <person name="Naidoo K."/>
            <person name="Pethybridge S.J."/>
            <person name="Sun J."/>
            <person name="Steenkamp E.T."/>
            <person name="van der Nest M.A."/>
            <person name="van Wyk S."/>
            <person name="Wingfield M.J."/>
            <person name="Xiong C."/>
            <person name="Yue Q."/>
            <person name="Zhang X."/>
        </authorList>
    </citation>
    <scope>NUCLEOTIDE SEQUENCE [LARGE SCALE GENOMIC DNA]</scope>
    <source>
        <strain evidence="4 5">DSM 5745</strain>
    </source>
</reference>
<accession>A0A3D8T4L3</accession>
<dbReference type="OrthoDB" id="2349068at2759"/>
<proteinExistence type="predicted"/>
<dbReference type="CDD" id="cd04730">
    <property type="entry name" value="NPD_like"/>
    <property type="match status" value="1"/>
</dbReference>
<protein>
    <submittedName>
        <fullName evidence="4">Uncharacterized protein</fullName>
    </submittedName>
</protein>
<comment type="caution">
    <text evidence="4">The sequence shown here is derived from an EMBL/GenBank/DDBJ whole genome shotgun (WGS) entry which is preliminary data.</text>
</comment>
<gene>
    <name evidence="4" type="ORF">DSM5745_00791</name>
</gene>
<dbReference type="InterPro" id="IPR004136">
    <property type="entry name" value="NMO"/>
</dbReference>
<evidence type="ECO:0000313" key="5">
    <source>
        <dbReference type="Proteomes" id="UP000256690"/>
    </source>
</evidence>
<keyword evidence="3" id="KW-0560">Oxidoreductase</keyword>
<dbReference type="GO" id="GO:0018580">
    <property type="term" value="F:nitronate monooxygenase activity"/>
    <property type="evidence" value="ECO:0007669"/>
    <property type="project" value="InterPro"/>
</dbReference>
<dbReference type="RefSeq" id="XP_026608652.1">
    <property type="nucleotide sequence ID" value="XM_026742807.1"/>
</dbReference>
<sequence>MSSLATKLTARFQWASSPLIVSAPMRVMAGPALAVAVSRAGGLGFIGPTIKTNEMLAVLKEASALTRKSTNLALPASKNLPVGVGFQLWSDDLETATQAVEKYKPCVVWLYAPKDVKDLDTWSRRFRDVSSETQIWVQVGTLAEVRALLKAAQPPDAIVIQGSEAGGHGRASDGLGLFSLLPEAVDLVAGRIPLLAAGGIADARGASAALCLGASGVVLGTRFLASTEAKINPGYQREIIRADDGAVSTTRTLLYNHLRGVTGWPKEYSPRGVINRSFIEHQAGTSFDELKKRHDELVRLGEKAWGPDGRTATYAGASVGLVRNVKDAGDIVREIQEGVRRMLRHEEGAKL</sequence>
<evidence type="ECO:0000313" key="4">
    <source>
        <dbReference type="EMBL" id="RDW93469.1"/>
    </source>
</evidence>
<dbReference type="Pfam" id="PF03060">
    <property type="entry name" value="NMO"/>
    <property type="match status" value="1"/>
</dbReference>
<keyword evidence="2" id="KW-0288">FMN</keyword>
<dbReference type="Gene3D" id="3.20.20.70">
    <property type="entry name" value="Aldolase class I"/>
    <property type="match status" value="1"/>
</dbReference>
<dbReference type="PANTHER" id="PTHR32332">
    <property type="entry name" value="2-NITROPROPANE DIOXYGENASE"/>
    <property type="match status" value="1"/>
</dbReference>
<dbReference type="AlphaFoldDB" id="A0A3D8T4L3"/>
<dbReference type="EMBL" id="PVWQ01000001">
    <property type="protein sequence ID" value="RDW93469.1"/>
    <property type="molecule type" value="Genomic_DNA"/>
</dbReference>
<dbReference type="GeneID" id="38111161"/>